<comment type="similarity">
    <text evidence="13">Belongs to the NiCoT transporter (TC 2.A.52) family.</text>
</comment>
<dbReference type="GO" id="GO:0032025">
    <property type="term" value="P:response to cobalt ion"/>
    <property type="evidence" value="ECO:0007669"/>
    <property type="project" value="TreeGrafter"/>
</dbReference>
<evidence type="ECO:0000256" key="10">
    <source>
        <dbReference type="ARBA" id="ARBA00023112"/>
    </source>
</evidence>
<feature type="transmembrane region" description="Helical" evidence="13">
    <location>
        <begin position="406"/>
        <end position="425"/>
    </location>
</feature>
<comment type="subcellular location">
    <subcellularLocation>
        <location evidence="2 13">Cell membrane</location>
        <topology evidence="2 13">Multi-pass membrane protein</topology>
    </subcellularLocation>
</comment>
<dbReference type="GO" id="GO:0046583">
    <property type="term" value="F:monoatomic cation efflux transmembrane transporter activity"/>
    <property type="evidence" value="ECO:0007669"/>
    <property type="project" value="TreeGrafter"/>
</dbReference>
<evidence type="ECO:0000256" key="11">
    <source>
        <dbReference type="ARBA" id="ARBA00023136"/>
    </source>
</evidence>
<evidence type="ECO:0000256" key="3">
    <source>
        <dbReference type="ARBA" id="ARBA00022426"/>
    </source>
</evidence>
<reference evidence="15" key="1">
    <citation type="journal article" date="2002" name="Environ. Microbiol.">
        <title>Complete sequence of the IncP-9 TOL plasmid pWW0 from Pseudomonas putida.</title>
        <authorList>
            <person name="Greated A."/>
            <person name="Lambertson L."/>
            <person name="Williams P.A."/>
            <person name="Thomas C.M."/>
        </authorList>
    </citation>
    <scope>NUCLEOTIDE SEQUENCE [LARGE SCALE GENOMIC DNA]</scope>
    <source>
        <plasmid evidence="15">pWW0</plasmid>
    </source>
</reference>
<evidence type="ECO:0000256" key="2">
    <source>
        <dbReference type="ARBA" id="ARBA00004651"/>
    </source>
</evidence>
<keyword evidence="7 13" id="KW-0812">Transmembrane</keyword>
<dbReference type="InterPro" id="IPR011541">
    <property type="entry name" value="Ni/Co_transpt_high_affinity"/>
</dbReference>
<keyword evidence="8 13" id="KW-1133">Transmembrane helix</keyword>
<feature type="compositionally biased region" description="Basic residues" evidence="14">
    <location>
        <begin position="28"/>
        <end position="40"/>
    </location>
</feature>
<evidence type="ECO:0000256" key="8">
    <source>
        <dbReference type="ARBA" id="ARBA00022989"/>
    </source>
</evidence>
<keyword evidence="11 13" id="KW-0472">Membrane</keyword>
<sequence length="429" mass="47250">MPWKKPSARPSVCLSKTISITAWNTPSKHSRQVNAHRSKTSSKSLSTSRPFPMSSFAELLQQGASQAWLYFPSAILLGALHGLEPGHSKTMMAAFIVAIRGTVKQAVLLGLASTLSHTAVVWLVAMAGMYLGQNLNAETTEPYFQLASAAIIITIALWMLWRTWRGEQMWRFEEGDDLQHDYHHHDEMQRIDTGHGRIELSIFEEGVPPRWRLNILTGHAWSAAEMSLLTTRPDGLAQQFRFVDRGDYLESVDEIPEPHEFTARLSLGHAGHSHDYDLEFHEHGHGHGHDHAELEGLELSLEGYQDAHERAHANDIRKRFSNRNVTTGQIILFGLTGGLIPCPAAITVLLLCLQVKEVALGAVLVLCFSIGLAITLVTVGAAAAIGARQASNRWPWLGAVARRAPYLSSLLIIGVGIYVGVHGWIGLNA</sequence>
<organism evidence="15">
    <name type="scientific">Pseudomonas putida</name>
    <name type="common">Arthrobacter siderocapsulatus</name>
    <dbReference type="NCBI Taxonomy" id="303"/>
    <lineage>
        <taxon>Bacteria</taxon>
        <taxon>Pseudomonadati</taxon>
        <taxon>Pseudomonadota</taxon>
        <taxon>Gammaproteobacteria</taxon>
        <taxon>Pseudomonadales</taxon>
        <taxon>Pseudomonadaceae</taxon>
        <taxon>Pseudomonas</taxon>
    </lineage>
</organism>
<evidence type="ECO:0000256" key="13">
    <source>
        <dbReference type="RuleBase" id="RU362101"/>
    </source>
</evidence>
<dbReference type="AlphaFoldDB" id="Q8VMI1"/>
<protein>
    <recommendedName>
        <fullName evidence="13">Nickel/cobalt efflux system</fullName>
    </recommendedName>
</protein>
<accession>Q8VMI1</accession>
<evidence type="ECO:0000313" key="15">
    <source>
        <dbReference type="EMBL" id="CAC86831.1"/>
    </source>
</evidence>
<keyword evidence="15" id="KW-0614">Plasmid</keyword>
<evidence type="ECO:0000256" key="7">
    <source>
        <dbReference type="ARBA" id="ARBA00022692"/>
    </source>
</evidence>
<feature type="transmembrane region" description="Helical" evidence="13">
    <location>
        <begin position="330"/>
        <end position="353"/>
    </location>
</feature>
<evidence type="ECO:0000256" key="9">
    <source>
        <dbReference type="ARBA" id="ARBA00023065"/>
    </source>
</evidence>
<evidence type="ECO:0000256" key="1">
    <source>
        <dbReference type="ARBA" id="ARBA00002510"/>
    </source>
</evidence>
<feature type="transmembrane region" description="Helical" evidence="13">
    <location>
        <begin position="359"/>
        <end position="385"/>
    </location>
</feature>
<keyword evidence="12" id="KW-0170">Cobalt</keyword>
<keyword evidence="3" id="KW-0171">Cobalt transport</keyword>
<evidence type="ECO:0000256" key="4">
    <source>
        <dbReference type="ARBA" id="ARBA00022448"/>
    </source>
</evidence>
<dbReference type="PANTHER" id="PTHR40659">
    <property type="entry name" value="NICKEL/COBALT EFFLUX SYSTEM RCNA"/>
    <property type="match status" value="1"/>
</dbReference>
<keyword evidence="10" id="KW-0921">Nickel transport</keyword>
<feature type="transmembrane region" description="Helical" evidence="13">
    <location>
        <begin position="106"/>
        <end position="131"/>
    </location>
</feature>
<dbReference type="InterPro" id="IPR051224">
    <property type="entry name" value="NiCoT_RcnA"/>
</dbReference>
<feature type="region of interest" description="Disordered" evidence="14">
    <location>
        <begin position="27"/>
        <end position="49"/>
    </location>
</feature>
<dbReference type="PANTHER" id="PTHR40659:SF1">
    <property type="entry name" value="NICKEL_COBALT EFFLUX SYSTEM RCNA"/>
    <property type="match status" value="1"/>
</dbReference>
<keyword evidence="4 13" id="KW-0813">Transport</keyword>
<dbReference type="Pfam" id="PF03824">
    <property type="entry name" value="NicO"/>
    <property type="match status" value="2"/>
</dbReference>
<evidence type="ECO:0000256" key="12">
    <source>
        <dbReference type="ARBA" id="ARBA00023285"/>
    </source>
</evidence>
<evidence type="ECO:0000256" key="6">
    <source>
        <dbReference type="ARBA" id="ARBA00022596"/>
    </source>
</evidence>
<evidence type="ECO:0000256" key="14">
    <source>
        <dbReference type="SAM" id="MobiDB-lite"/>
    </source>
</evidence>
<evidence type="ECO:0000256" key="5">
    <source>
        <dbReference type="ARBA" id="ARBA00022475"/>
    </source>
</evidence>
<comment type="function">
    <text evidence="1">Efflux system for nickel and cobalt.</text>
</comment>
<proteinExistence type="inferred from homology"/>
<dbReference type="GO" id="GO:0015099">
    <property type="term" value="F:nickel cation transmembrane transporter activity"/>
    <property type="evidence" value="ECO:0007669"/>
    <property type="project" value="UniProtKB-UniRule"/>
</dbReference>
<dbReference type="GO" id="GO:0006824">
    <property type="term" value="P:cobalt ion transport"/>
    <property type="evidence" value="ECO:0007669"/>
    <property type="project" value="UniProtKB-KW"/>
</dbReference>
<dbReference type="GO" id="GO:0010045">
    <property type="term" value="P:response to nickel cation"/>
    <property type="evidence" value="ECO:0007669"/>
    <property type="project" value="TreeGrafter"/>
</dbReference>
<name>Q8VMI1_PSEPU</name>
<geneLocation type="plasmid" evidence="15">
    <name>pWW0</name>
</geneLocation>
<keyword evidence="5" id="KW-1003">Cell membrane</keyword>
<keyword evidence="9" id="KW-0406">Ion transport</keyword>
<dbReference type="EMBL" id="AJ344068">
    <property type="protein sequence ID" value="CAC86831.1"/>
    <property type="molecule type" value="Genomic_DNA"/>
</dbReference>
<dbReference type="GO" id="GO:0005886">
    <property type="term" value="C:plasma membrane"/>
    <property type="evidence" value="ECO:0007669"/>
    <property type="project" value="UniProtKB-SubCell"/>
</dbReference>
<feature type="transmembrane region" description="Helical" evidence="13">
    <location>
        <begin position="143"/>
        <end position="161"/>
    </location>
</feature>
<keyword evidence="6" id="KW-0533">Nickel</keyword>
<dbReference type="NCBIfam" id="NF007454">
    <property type="entry name" value="PRK10019.1"/>
    <property type="match status" value="2"/>
</dbReference>